<accession>A0A6J4I4P2</accession>
<evidence type="ECO:0000259" key="3">
    <source>
        <dbReference type="PROSITE" id="PS50883"/>
    </source>
</evidence>
<dbReference type="PANTHER" id="PTHR44757:SF2">
    <property type="entry name" value="BIOFILM ARCHITECTURE MAINTENANCE PROTEIN MBAA"/>
    <property type="match status" value="1"/>
</dbReference>
<name>A0A6J4I4P2_9MICC</name>
<dbReference type="PROSITE" id="PS50883">
    <property type="entry name" value="EAL"/>
    <property type="match status" value="1"/>
</dbReference>
<dbReference type="PROSITE" id="PS50113">
    <property type="entry name" value="PAC"/>
    <property type="match status" value="1"/>
</dbReference>
<dbReference type="Gene3D" id="3.30.70.270">
    <property type="match status" value="1"/>
</dbReference>
<dbReference type="CDD" id="cd01949">
    <property type="entry name" value="GGDEF"/>
    <property type="match status" value="1"/>
</dbReference>
<dbReference type="SUPFAM" id="SSF55073">
    <property type="entry name" value="Nucleotide cyclase"/>
    <property type="match status" value="1"/>
</dbReference>
<evidence type="ECO:0000313" key="5">
    <source>
        <dbReference type="EMBL" id="CAA9240410.1"/>
    </source>
</evidence>
<dbReference type="InterPro" id="IPR001610">
    <property type="entry name" value="PAC"/>
</dbReference>
<dbReference type="SMART" id="SM00052">
    <property type="entry name" value="EAL"/>
    <property type="match status" value="1"/>
</dbReference>
<dbReference type="Pfam" id="PF00563">
    <property type="entry name" value="EAL"/>
    <property type="match status" value="1"/>
</dbReference>
<dbReference type="AlphaFoldDB" id="A0A6J4I4P2"/>
<dbReference type="InterPro" id="IPR035965">
    <property type="entry name" value="PAS-like_dom_sf"/>
</dbReference>
<feature type="domain" description="PAC" evidence="2">
    <location>
        <begin position="88"/>
        <end position="140"/>
    </location>
</feature>
<sequence length="691" mass="74814">MHLRHGPRFGGGELPEELFIKAMAATSEISLITDASEHIQHVSESFTAITGYTADEVLGRNCRMLQGPGTDVETRAAIRLALDAGEPFRGEILNYRKDGSAFWNMLSITPLTSESGELTHFVSVQRDINTRMALHEQLRFQALHDPVTGLPNRLAMNNHLADILAGGPRSEITAAVGMIDLDDFRVVNNTFGHEAGDLLLKEWAARIQAQLRDEDFLGRMGGDEFVLILSGISRGAPEAGLTRVLERLSSAVEVPFSIDGRRVTIGMSMGLALFPEDGFDTASLLKSADEALYEVKTRKHGRRRWWELSAEVSPAPAGAFAGAAGAASAGAAEGVDPADTAGEEAAWARERRRDALYGGGLSICLQPVIDLRDGSVHLFEALARLTLPNGTVLEPAGFVKDLGTFDLDHLFSTVLEQSLAQLAEWDRQGLNYSVSVNLPPTTLLDPASPALIGSALTRHGIAPHRLGLELLESQTLEWDIQREALSQLVRLGVGLAMDDLGAGYSSLKRLSSLPFNAIKLDRDLLADIRTKPPETLSLIATLIQMGRDFGMNVVIEGIEDEGIAEAVAVLGAPLGQGFHFSPPLAPQDAAAWVEHFRLPARNGSLRTCLGALAYHWQFARLGSPHPRALAECPLSRFLASRGSSADVDRWHIQQHDPRAAHAGAGRLLVDWLVREIRTTAEPAGPRLELLA</sequence>
<dbReference type="InterPro" id="IPR000160">
    <property type="entry name" value="GGDEF_dom"/>
</dbReference>
<dbReference type="InterPro" id="IPR000700">
    <property type="entry name" value="PAS-assoc_C"/>
</dbReference>
<dbReference type="InterPro" id="IPR029787">
    <property type="entry name" value="Nucleotide_cyclase"/>
</dbReference>
<dbReference type="Gene3D" id="3.20.20.450">
    <property type="entry name" value="EAL domain"/>
    <property type="match status" value="1"/>
</dbReference>
<reference evidence="5" key="1">
    <citation type="submission" date="2020-02" db="EMBL/GenBank/DDBJ databases">
        <authorList>
            <person name="Meier V. D."/>
        </authorList>
    </citation>
    <scope>NUCLEOTIDE SEQUENCE</scope>
    <source>
        <strain evidence="5">AVDCRST_MAG83</strain>
    </source>
</reference>
<dbReference type="Pfam" id="PF00990">
    <property type="entry name" value="GGDEF"/>
    <property type="match status" value="1"/>
</dbReference>
<feature type="domain" description="GGDEF" evidence="4">
    <location>
        <begin position="172"/>
        <end position="310"/>
    </location>
</feature>
<dbReference type="SMART" id="SM00267">
    <property type="entry name" value="GGDEF"/>
    <property type="match status" value="1"/>
</dbReference>
<feature type="domain" description="EAL" evidence="3">
    <location>
        <begin position="345"/>
        <end position="597"/>
    </location>
</feature>
<dbReference type="SUPFAM" id="SSF141868">
    <property type="entry name" value="EAL domain-like"/>
    <property type="match status" value="1"/>
</dbReference>
<dbReference type="PROSITE" id="PS50887">
    <property type="entry name" value="GGDEF"/>
    <property type="match status" value="1"/>
</dbReference>
<dbReference type="InterPro" id="IPR043128">
    <property type="entry name" value="Rev_trsase/Diguanyl_cyclase"/>
</dbReference>
<evidence type="ECO:0000259" key="1">
    <source>
        <dbReference type="PROSITE" id="PS50112"/>
    </source>
</evidence>
<dbReference type="NCBIfam" id="TIGR00254">
    <property type="entry name" value="GGDEF"/>
    <property type="match status" value="1"/>
</dbReference>
<dbReference type="Gene3D" id="3.30.450.20">
    <property type="entry name" value="PAS domain"/>
    <property type="match status" value="1"/>
</dbReference>
<dbReference type="NCBIfam" id="TIGR00229">
    <property type="entry name" value="sensory_box"/>
    <property type="match status" value="1"/>
</dbReference>
<dbReference type="InterPro" id="IPR052155">
    <property type="entry name" value="Biofilm_reg_signaling"/>
</dbReference>
<feature type="domain" description="PAS" evidence="1">
    <location>
        <begin position="15"/>
        <end position="85"/>
    </location>
</feature>
<gene>
    <name evidence="5" type="ORF">AVDCRST_MAG83-1622</name>
</gene>
<dbReference type="PROSITE" id="PS50112">
    <property type="entry name" value="PAS"/>
    <property type="match status" value="1"/>
</dbReference>
<dbReference type="InterPro" id="IPR035919">
    <property type="entry name" value="EAL_sf"/>
</dbReference>
<dbReference type="InterPro" id="IPR000014">
    <property type="entry name" value="PAS"/>
</dbReference>
<dbReference type="PANTHER" id="PTHR44757">
    <property type="entry name" value="DIGUANYLATE CYCLASE DGCP"/>
    <property type="match status" value="1"/>
</dbReference>
<evidence type="ECO:0000259" key="2">
    <source>
        <dbReference type="PROSITE" id="PS50113"/>
    </source>
</evidence>
<organism evidence="5">
    <name type="scientific">uncultured Arthrobacter sp</name>
    <dbReference type="NCBI Taxonomy" id="114050"/>
    <lineage>
        <taxon>Bacteria</taxon>
        <taxon>Bacillati</taxon>
        <taxon>Actinomycetota</taxon>
        <taxon>Actinomycetes</taxon>
        <taxon>Micrococcales</taxon>
        <taxon>Micrococcaceae</taxon>
        <taxon>Arthrobacter</taxon>
        <taxon>environmental samples</taxon>
    </lineage>
</organism>
<dbReference type="EMBL" id="CADCTE010000095">
    <property type="protein sequence ID" value="CAA9240410.1"/>
    <property type="molecule type" value="Genomic_DNA"/>
</dbReference>
<dbReference type="InterPro" id="IPR001633">
    <property type="entry name" value="EAL_dom"/>
</dbReference>
<dbReference type="RefSeq" id="WP_294567411.1">
    <property type="nucleotide sequence ID" value="NZ_CADCTE010000095.1"/>
</dbReference>
<dbReference type="SMART" id="SM00091">
    <property type="entry name" value="PAS"/>
    <property type="match status" value="1"/>
</dbReference>
<dbReference type="SMART" id="SM00086">
    <property type="entry name" value="PAC"/>
    <property type="match status" value="1"/>
</dbReference>
<dbReference type="SUPFAM" id="SSF55785">
    <property type="entry name" value="PYP-like sensor domain (PAS domain)"/>
    <property type="match status" value="1"/>
</dbReference>
<dbReference type="Pfam" id="PF13426">
    <property type="entry name" value="PAS_9"/>
    <property type="match status" value="1"/>
</dbReference>
<protein>
    <submittedName>
        <fullName evidence="5">Diguanylate cyclase/phosphodiesterase (GGDEF &amp; EAL domains) with PAS/PAC sensor(S)</fullName>
    </submittedName>
</protein>
<proteinExistence type="predicted"/>
<evidence type="ECO:0000259" key="4">
    <source>
        <dbReference type="PROSITE" id="PS50887"/>
    </source>
</evidence>
<dbReference type="CDD" id="cd00130">
    <property type="entry name" value="PAS"/>
    <property type="match status" value="1"/>
</dbReference>
<dbReference type="CDD" id="cd01948">
    <property type="entry name" value="EAL"/>
    <property type="match status" value="1"/>
</dbReference>